<comment type="caution">
    <text evidence="2">The sequence shown here is derived from an EMBL/GenBank/DDBJ whole genome shotgun (WGS) entry which is preliminary data.</text>
</comment>
<dbReference type="EMBL" id="LGRX02006589">
    <property type="protein sequence ID" value="KAK3276358.1"/>
    <property type="molecule type" value="Genomic_DNA"/>
</dbReference>
<dbReference type="InterPro" id="IPR032675">
    <property type="entry name" value="LRR_dom_sf"/>
</dbReference>
<accession>A0AAE0GE31</accession>
<comment type="subcellular location">
    <subcellularLocation>
        <location evidence="1">Cytoplasm</location>
        <location evidence="1">Cytoskeleton</location>
        <location evidence="1">Cilium axoneme</location>
    </subcellularLocation>
</comment>
<organism evidence="2 3">
    <name type="scientific">Cymbomonas tetramitiformis</name>
    <dbReference type="NCBI Taxonomy" id="36881"/>
    <lineage>
        <taxon>Eukaryota</taxon>
        <taxon>Viridiplantae</taxon>
        <taxon>Chlorophyta</taxon>
        <taxon>Pyramimonadophyceae</taxon>
        <taxon>Pyramimonadales</taxon>
        <taxon>Pyramimonadaceae</taxon>
        <taxon>Cymbomonas</taxon>
    </lineage>
</organism>
<dbReference type="Gene3D" id="3.80.10.10">
    <property type="entry name" value="Ribonuclease Inhibitor"/>
    <property type="match status" value="3"/>
</dbReference>
<proteinExistence type="predicted"/>
<dbReference type="Pfam" id="PF13516">
    <property type="entry name" value="LRR_6"/>
    <property type="match status" value="3"/>
</dbReference>
<dbReference type="PANTHER" id="PTHR24114">
    <property type="entry name" value="LEUCINE RICH REPEAT FAMILY PROTEIN"/>
    <property type="match status" value="1"/>
</dbReference>
<dbReference type="Proteomes" id="UP001190700">
    <property type="component" value="Unassembled WGS sequence"/>
</dbReference>
<dbReference type="SMART" id="SM00368">
    <property type="entry name" value="LRR_RI"/>
    <property type="match status" value="6"/>
</dbReference>
<evidence type="ECO:0000313" key="2">
    <source>
        <dbReference type="EMBL" id="KAK3276358.1"/>
    </source>
</evidence>
<reference evidence="2 3" key="1">
    <citation type="journal article" date="2015" name="Genome Biol. Evol.">
        <title>Comparative Genomics of a Bacterivorous Green Alga Reveals Evolutionary Causalities and Consequences of Phago-Mixotrophic Mode of Nutrition.</title>
        <authorList>
            <person name="Burns J.A."/>
            <person name="Paasch A."/>
            <person name="Narechania A."/>
            <person name="Kim E."/>
        </authorList>
    </citation>
    <scope>NUCLEOTIDE SEQUENCE [LARGE SCALE GENOMIC DNA]</scope>
    <source>
        <strain evidence="2 3">PLY_AMNH</strain>
    </source>
</reference>
<evidence type="ECO:0000313" key="3">
    <source>
        <dbReference type="Proteomes" id="UP001190700"/>
    </source>
</evidence>
<evidence type="ECO:0000256" key="1">
    <source>
        <dbReference type="ARBA" id="ARBA00004430"/>
    </source>
</evidence>
<keyword evidence="3" id="KW-1185">Reference proteome</keyword>
<protein>
    <submittedName>
        <fullName evidence="2">Uncharacterized protein</fullName>
    </submittedName>
</protein>
<dbReference type="InterPro" id="IPR052394">
    <property type="entry name" value="LRR-containing"/>
</dbReference>
<dbReference type="SUPFAM" id="SSF52047">
    <property type="entry name" value="RNI-like"/>
    <property type="match status" value="1"/>
</dbReference>
<dbReference type="InterPro" id="IPR001611">
    <property type="entry name" value="Leu-rich_rpt"/>
</dbReference>
<dbReference type="AlphaFoldDB" id="A0AAE0GE31"/>
<gene>
    <name evidence="2" type="ORF">CYMTET_15560</name>
</gene>
<sequence length="405" mass="43877">MPPKAAGKGGKEKKKIDQGNVLTATALKVTYLSSCKAMVQPPNAQLLAVLENAIEFGKSIEKLTFRDDELGAQGMRAVMDMLAGYSKLKNLCLWRCRLGNAGVAAICDYLRGSTDKWSKMSPLRLLEITCDYDPPLLEPFPPPPSTSAVEGAELQTAPIAPNAKPKEAWSAASQEKKVTIATPPPVDMGYDSPGAEQKNIKIDLDMLEQLGSTIGKQRIVLRVLVLDHNGMGDEGARLLCLGLRQSTSLQQLSLAYNNIGAHGATHIAPLLQPTTLCPLMALNLHGNYLGNEGLIAIAGSLPVTSTLQVMNLASNRIDSNLAVIRTFCECLVPNNTLVKVDLNFNHLNTDAIKELLPVIASKPNIIQFRIAPRIQKEIADELFTMLAERNKKKKGKGKGKGKKKK</sequence>
<dbReference type="GO" id="GO:0005930">
    <property type="term" value="C:axoneme"/>
    <property type="evidence" value="ECO:0007669"/>
    <property type="project" value="UniProtKB-SubCell"/>
</dbReference>
<name>A0AAE0GE31_9CHLO</name>
<dbReference type="PANTHER" id="PTHR24114:SF2">
    <property type="entry name" value="F-BOX DOMAIN-CONTAINING PROTEIN-RELATED"/>
    <property type="match status" value="1"/>
</dbReference>